<evidence type="ECO:0000256" key="4">
    <source>
        <dbReference type="ARBA" id="ARBA00022692"/>
    </source>
</evidence>
<evidence type="ECO:0000259" key="8">
    <source>
        <dbReference type="Pfam" id="PF00884"/>
    </source>
</evidence>
<name>A0A135YZT5_9FIRM</name>
<dbReference type="CDD" id="cd16015">
    <property type="entry name" value="LTA_synthase"/>
    <property type="match status" value="1"/>
</dbReference>
<dbReference type="GO" id="GO:0005886">
    <property type="term" value="C:plasma membrane"/>
    <property type="evidence" value="ECO:0007669"/>
    <property type="project" value="UniProtKB-SubCell"/>
</dbReference>
<dbReference type="SUPFAM" id="SSF53649">
    <property type="entry name" value="Alkaline phosphatase-like"/>
    <property type="match status" value="1"/>
</dbReference>
<dbReference type="PANTHER" id="PTHR47371:SF3">
    <property type="entry name" value="PHOSPHOGLYCEROL TRANSFERASE I"/>
    <property type="match status" value="1"/>
</dbReference>
<feature type="transmembrane region" description="Helical" evidence="7">
    <location>
        <begin position="139"/>
        <end position="164"/>
    </location>
</feature>
<dbReference type="eggNOG" id="COG1368">
    <property type="taxonomic scope" value="Bacteria"/>
</dbReference>
<dbReference type="PANTHER" id="PTHR47371">
    <property type="entry name" value="LIPOTEICHOIC ACID SYNTHASE"/>
    <property type="match status" value="1"/>
</dbReference>
<evidence type="ECO:0000256" key="5">
    <source>
        <dbReference type="ARBA" id="ARBA00022989"/>
    </source>
</evidence>
<sequence>MKKKKYYSRKKYNSKKLNINNNNSTVTKSWASANVEISLYAIYSFVVFLAIEWIFRGSIGKFFGFMMDYPLAFIVNWILLFLIFAVAIFVSKKKFYLYVSTFILILLVTASRIVNDMRGMPISPYDLYSYKEAFEVSNIFLSFKGIALIVICISLAIGISVIVYKRDKGYIRTRVKRNMFVYIVLMSIFLIVTPQLRSAKILVPIAWNVNISYQHNGFVYSFLSETISSFRRKPKGYSRKTIEEIRKEVDKREKNDKRVLGQNNPDIIVVQLEAFMDPTRIKNVTFNQDPMPNMRKLMKNYTSGHMNVPVTGGGTARTEYEILSGANFDYLNPGEIPYQTFLAENDSISMARTLSKSGYKASAIHNFNMRFYNRDKGYRHLGFGKFIPGESMTNLEHTPLGWPKDSVLTRYIMDELGSKDSKNTKPSFVFTVSTQGHGSYPSSRMAMPYPIKIEKASMNPAFKNQVEYYANQVYEMDKFVGDLVGEINKRKKPTVLVLYGDHLPGLSLFRTYPENEYLYSSIFALVNNYGTRKLDVGKDFQAYQMSSLIMKAAGQKYGPFDLINAYMRNDKDYQKKLELVQYDVLFGKKYFLKDSEVPEANKMTIGNGSLKIKKVENRGGDFYIVGEGFNRNARVYIDGKEVEADFKDDKNIRLYDSFYSGVKKIELRLFDSHRNEIYKSNVYKFKF</sequence>
<keyword evidence="4 7" id="KW-0812">Transmembrane</keyword>
<dbReference type="Proteomes" id="UP000070326">
    <property type="component" value="Unassembled WGS sequence"/>
</dbReference>
<organism evidence="9 10">
    <name type="scientific">Peptostreptococcus anaerobius</name>
    <dbReference type="NCBI Taxonomy" id="1261"/>
    <lineage>
        <taxon>Bacteria</taxon>
        <taxon>Bacillati</taxon>
        <taxon>Bacillota</taxon>
        <taxon>Clostridia</taxon>
        <taxon>Peptostreptococcales</taxon>
        <taxon>Peptostreptococcaceae</taxon>
        <taxon>Peptostreptococcus</taxon>
    </lineage>
</organism>
<evidence type="ECO:0000256" key="1">
    <source>
        <dbReference type="ARBA" id="ARBA00004651"/>
    </source>
</evidence>
<evidence type="ECO:0000256" key="3">
    <source>
        <dbReference type="ARBA" id="ARBA00022475"/>
    </source>
</evidence>
<dbReference type="Pfam" id="PF00884">
    <property type="entry name" value="Sulfatase"/>
    <property type="match status" value="1"/>
</dbReference>
<reference evidence="9 10" key="1">
    <citation type="submission" date="2016-02" db="EMBL/GenBank/DDBJ databases">
        <authorList>
            <person name="Wen L."/>
            <person name="He K."/>
            <person name="Yang H."/>
        </authorList>
    </citation>
    <scope>NUCLEOTIDE SEQUENCE [LARGE SCALE GENOMIC DNA]</scope>
    <source>
        <strain evidence="9 10">MJR8628A</strain>
    </source>
</reference>
<accession>A0A135YZT5</accession>
<keyword evidence="3" id="KW-1003">Cell membrane</keyword>
<dbReference type="Gene3D" id="3.40.720.10">
    <property type="entry name" value="Alkaline Phosphatase, subunit A"/>
    <property type="match status" value="1"/>
</dbReference>
<comment type="caution">
    <text evidence="9">The sequence shown here is derived from an EMBL/GenBank/DDBJ whole genome shotgun (WGS) entry which is preliminary data.</text>
</comment>
<evidence type="ECO:0000313" key="9">
    <source>
        <dbReference type="EMBL" id="KXI14871.1"/>
    </source>
</evidence>
<comment type="subcellular location">
    <subcellularLocation>
        <location evidence="1">Cell membrane</location>
        <topology evidence="1">Multi-pass membrane protein</topology>
    </subcellularLocation>
</comment>
<evidence type="ECO:0000256" key="2">
    <source>
        <dbReference type="ARBA" id="ARBA00004936"/>
    </source>
</evidence>
<proteinExistence type="predicted"/>
<dbReference type="InterPro" id="IPR000917">
    <property type="entry name" value="Sulfatase_N"/>
</dbReference>
<keyword evidence="6 7" id="KW-0472">Membrane</keyword>
<dbReference type="InterPro" id="IPR050448">
    <property type="entry name" value="OpgB/LTA_synthase_biosynth"/>
</dbReference>
<dbReference type="InterPro" id="IPR017850">
    <property type="entry name" value="Alkaline_phosphatase_core_sf"/>
</dbReference>
<dbReference type="AlphaFoldDB" id="A0A135YZT5"/>
<evidence type="ECO:0000256" key="6">
    <source>
        <dbReference type="ARBA" id="ARBA00023136"/>
    </source>
</evidence>
<feature type="domain" description="Sulfatase N-terminal" evidence="8">
    <location>
        <begin position="265"/>
        <end position="507"/>
    </location>
</feature>
<dbReference type="STRING" id="1261.HMPREF3195_00060"/>
<gene>
    <name evidence="9" type="ORF">HMPREF3195_00060</name>
</gene>
<feature type="transmembrane region" description="Helical" evidence="7">
    <location>
        <begin position="179"/>
        <end position="196"/>
    </location>
</feature>
<feature type="transmembrane region" description="Helical" evidence="7">
    <location>
        <begin position="37"/>
        <end position="59"/>
    </location>
</feature>
<evidence type="ECO:0000256" key="7">
    <source>
        <dbReference type="SAM" id="Phobius"/>
    </source>
</evidence>
<dbReference type="EMBL" id="LSQZ01000001">
    <property type="protein sequence ID" value="KXI14871.1"/>
    <property type="molecule type" value="Genomic_DNA"/>
</dbReference>
<dbReference type="RefSeq" id="WP_021935165.1">
    <property type="nucleotide sequence ID" value="NZ_CAXUJS010000013.1"/>
</dbReference>
<dbReference type="PATRIC" id="fig|1261.3.peg.436"/>
<feature type="transmembrane region" description="Helical" evidence="7">
    <location>
        <begin position="71"/>
        <end position="90"/>
    </location>
</feature>
<evidence type="ECO:0000313" key="10">
    <source>
        <dbReference type="Proteomes" id="UP000070326"/>
    </source>
</evidence>
<feature type="transmembrane region" description="Helical" evidence="7">
    <location>
        <begin position="95"/>
        <end position="114"/>
    </location>
</feature>
<comment type="pathway">
    <text evidence="2">Cell wall biogenesis; lipoteichoic acid biosynthesis.</text>
</comment>
<protein>
    <submittedName>
        <fullName evidence="9">Arylsulfatase</fullName>
    </submittedName>
</protein>
<keyword evidence="5 7" id="KW-1133">Transmembrane helix</keyword>